<dbReference type="EMBL" id="JAWWMZ010000022">
    <property type="protein sequence ID" value="MDX4957860.1"/>
    <property type="molecule type" value="Genomic_DNA"/>
</dbReference>
<reference evidence="2" key="1">
    <citation type="submission" date="2023-11" db="EMBL/GenBank/DDBJ databases">
        <title>Identification and selenium tolerance of Delftia acidovorans R3-25.</title>
        <authorList>
            <person name="Zhang S."/>
            <person name="Liu Y."/>
            <person name="Guo Y."/>
        </authorList>
    </citation>
    <scope>NUCLEOTIDE SEQUENCE</scope>
    <source>
        <strain evidence="2">R3-25</strain>
    </source>
</reference>
<accession>A0AAJ2R450</accession>
<proteinExistence type="predicted"/>
<name>A0AAJ2R450_DELAC</name>
<feature type="region of interest" description="Disordered" evidence="1">
    <location>
        <begin position="27"/>
        <end position="58"/>
    </location>
</feature>
<evidence type="ECO:0000313" key="2">
    <source>
        <dbReference type="EMBL" id="MDX4957860.1"/>
    </source>
</evidence>
<gene>
    <name evidence="2" type="ORF">SGN30_30950</name>
</gene>
<evidence type="ECO:0000256" key="1">
    <source>
        <dbReference type="SAM" id="MobiDB-lite"/>
    </source>
</evidence>
<evidence type="ECO:0000313" key="3">
    <source>
        <dbReference type="Proteomes" id="UP001287445"/>
    </source>
</evidence>
<dbReference type="Proteomes" id="UP001287445">
    <property type="component" value="Unassembled WGS sequence"/>
</dbReference>
<protein>
    <submittedName>
        <fullName evidence="2">Uncharacterized protein</fullName>
    </submittedName>
</protein>
<comment type="caution">
    <text evidence="2">The sequence shown here is derived from an EMBL/GenBank/DDBJ whole genome shotgun (WGS) entry which is preliminary data.</text>
</comment>
<dbReference type="AlphaFoldDB" id="A0AAJ2R450"/>
<dbReference type="RefSeq" id="WP_319076928.1">
    <property type="nucleotide sequence ID" value="NZ_JAWWMZ010000022.1"/>
</dbReference>
<sequence length="58" mass="6994">MSKRARERGDKRDWPKLWGQEVQDINWPLLGNGRPSKTFHQRKAERIAERTQQQPQPR</sequence>
<organism evidence="2 3">
    <name type="scientific">Delftia acidovorans</name>
    <name type="common">Pseudomonas acidovorans</name>
    <name type="synonym">Comamonas acidovorans</name>
    <dbReference type="NCBI Taxonomy" id="80866"/>
    <lineage>
        <taxon>Bacteria</taxon>
        <taxon>Pseudomonadati</taxon>
        <taxon>Pseudomonadota</taxon>
        <taxon>Betaproteobacteria</taxon>
        <taxon>Burkholderiales</taxon>
        <taxon>Comamonadaceae</taxon>
        <taxon>Delftia</taxon>
    </lineage>
</organism>